<dbReference type="Proteomes" id="UP000217154">
    <property type="component" value="Chromosome"/>
</dbReference>
<protein>
    <submittedName>
        <fullName evidence="1">Short-chain dehydrogenase</fullName>
    </submittedName>
</protein>
<accession>A0A250DQ61</accession>
<gene>
    <name evidence="1" type="ORF">CKY39_24980</name>
</gene>
<reference evidence="1 2" key="1">
    <citation type="submission" date="2017-09" db="EMBL/GenBank/DDBJ databases">
        <title>The diverse metabolic capabilities of V. boronicumulans make it an excellent choice for continued studies on novel biodegradation.</title>
        <authorList>
            <person name="Sun S."/>
        </authorList>
    </citation>
    <scope>NUCLEOTIDE SEQUENCE [LARGE SCALE GENOMIC DNA]</scope>
    <source>
        <strain evidence="1 2">J1</strain>
    </source>
</reference>
<evidence type="ECO:0000313" key="1">
    <source>
        <dbReference type="EMBL" id="ATA56129.1"/>
    </source>
</evidence>
<dbReference type="EMBL" id="CP023284">
    <property type="protein sequence ID" value="ATA56129.1"/>
    <property type="molecule type" value="Genomic_DNA"/>
</dbReference>
<dbReference type="RefSeq" id="WP_095746367.1">
    <property type="nucleotide sequence ID" value="NZ_CP023284.1"/>
</dbReference>
<organism evidence="1 2">
    <name type="scientific">Variovorax boronicumulans</name>
    <dbReference type="NCBI Taxonomy" id="436515"/>
    <lineage>
        <taxon>Bacteria</taxon>
        <taxon>Pseudomonadati</taxon>
        <taxon>Pseudomonadota</taxon>
        <taxon>Betaproteobacteria</taxon>
        <taxon>Burkholderiales</taxon>
        <taxon>Comamonadaceae</taxon>
        <taxon>Variovorax</taxon>
    </lineage>
</organism>
<dbReference type="KEGG" id="vbo:CKY39_24980"/>
<proteinExistence type="predicted"/>
<dbReference type="AlphaFoldDB" id="A0A250DQ61"/>
<evidence type="ECO:0000313" key="2">
    <source>
        <dbReference type="Proteomes" id="UP000217154"/>
    </source>
</evidence>
<name>A0A250DQ61_9BURK</name>
<sequence>MRKRNTPIRMIAVHPAPLPRRHMVWSLAQRFGVGLGPRYVADRVSALPDGSQAPLDSLDLDQRVRASGEW</sequence>